<evidence type="ECO:0000313" key="12">
    <source>
        <dbReference type="EMBL" id="CAH1239213.1"/>
    </source>
</evidence>
<dbReference type="InterPro" id="IPR018378">
    <property type="entry name" value="C-type_lectin_CS"/>
</dbReference>
<feature type="domain" description="Sushi" evidence="11">
    <location>
        <begin position="544"/>
        <end position="600"/>
    </location>
</feature>
<dbReference type="AlphaFoldDB" id="A0A8J9VRI2"/>
<dbReference type="PROSITE" id="PS01187">
    <property type="entry name" value="EGF_CA"/>
    <property type="match status" value="2"/>
</dbReference>
<dbReference type="FunFam" id="2.10.25.10:FF:000005">
    <property type="entry name" value="Fibrillin 2"/>
    <property type="match status" value="1"/>
</dbReference>
<dbReference type="SUPFAM" id="SSF56436">
    <property type="entry name" value="C-type lectin-like"/>
    <property type="match status" value="1"/>
</dbReference>
<evidence type="ECO:0000256" key="3">
    <source>
        <dbReference type="ARBA" id="ARBA00022729"/>
    </source>
</evidence>
<evidence type="ECO:0000313" key="13">
    <source>
        <dbReference type="Proteomes" id="UP000838412"/>
    </source>
</evidence>
<organism evidence="12 13">
    <name type="scientific">Branchiostoma lanceolatum</name>
    <name type="common">Common lancelet</name>
    <name type="synonym">Amphioxus lanceolatum</name>
    <dbReference type="NCBI Taxonomy" id="7740"/>
    <lineage>
        <taxon>Eukaryota</taxon>
        <taxon>Metazoa</taxon>
        <taxon>Chordata</taxon>
        <taxon>Cephalochordata</taxon>
        <taxon>Leptocardii</taxon>
        <taxon>Amphioxiformes</taxon>
        <taxon>Branchiostomatidae</taxon>
        <taxon>Branchiostoma</taxon>
    </lineage>
</organism>
<dbReference type="PROSITE" id="PS50041">
    <property type="entry name" value="C_TYPE_LECTIN_2"/>
    <property type="match status" value="1"/>
</dbReference>
<sequence length="1171" mass="126112">MDGPEPVVIRTCEADRTWSGAPARCTRRACPALLPPSNGNITGHNLYGDVVTITCGPGYELRGSSTRDCQANQQWNGTSPTCERVQCPTLSAISDGQMSGSNFFGDRTAFVCNTGYELTGSQSRTFQADGSWTGTQAACNRKQCSDLSPPLNGTVTGQTFYGDTAIYSCSEGYELTGTTSRICQADQQWSGTEPICQKMKCPMFDPPPNGGVNGTNHYGDTVVFDCNVGYELVGSQQRTCQSSQQWSGIQPYCERKQCQQLTVPAHGSANGGIYYGDTAAYSCDPGYELMGSSIRTCQADGQWGGMQPTCNKKQCLPLQAPTNGSITGGNFYGDQVFYSCDPGFDLVGTPIRICDANQQWSGTQPSCIKKQCSVLIPPVHGSLAGTGFFTFGEAVTFSCDPGYDIQGSGTRLCQATGQWSGTPAQCQKKCCDRPAIHNGDYTGTHCYNDTVTFMCDVGYRLLGATSLRCTESALWSSSLPVCERICCASAISIPNGSVSFLPDNCHGGVADFSCEQGFYLEGSNLAICNNTGLWAGQLPSCERVCCGVPGTIRDGVGNSTGPCYGDVTTYTCTPGFILKGNATIICDDLGYWGKAPYCEPNSLCDRTTLAVPSAGSKICFENPHGTAPVEYCQMHCNAPKVYNRNDKMYECSVETSWLWMVRVHLAGGQQVLYSVDVGECSAPLDPFAAITIGGLVITAHAPLDMAAIEDEMKQLLLAAGLCTHPCQIGQISVDVSPTARVGPLLKQNSTSVQFQVSIQLLAFADPNLVTPTNTIQMEWVRLAAELGQVASTLETMVVSHSLTFPVAGSHISIVPGGLHISSPSLGCMNGEIKEGIECVPCGPGTYHDVFEQTCRACSYATYQDEFGQTDCKSCPNGTTTAKSGAKNITECKVYDDCDCGIHPCELTPDGYACSCLPGYEMYGVSAENETCIDIDECEQPDVCPGARCINRPGTYSCQCLPGYEEPSCIDMNECRYAGFCPETSDCTNTEGSYYCTCHLGFHGEDCLDINECQNATLNNCGPDQHCVNTKGSYTCLDCTRYQQNCYSLSSNIATFADAEQTCREYGGILATVPDADTQLFITQLLGNLDTWIGLDDRLNDRQFVWSDGTSLGTGYSYWSPGEPNDGSTASAQDCVHLWSLAGFRWDDQPCDRMEHFVCQFTVLTNRNDIIN</sequence>
<gene>
    <name evidence="12" type="primary">CSMD1</name>
    <name evidence="12" type="ORF">BLAG_LOCUS3569</name>
</gene>
<feature type="disulfide bond" evidence="8">
    <location>
        <begin position="514"/>
        <end position="541"/>
    </location>
</feature>
<feature type="domain" description="EGF-like" evidence="9">
    <location>
        <begin position="933"/>
        <end position="969"/>
    </location>
</feature>
<dbReference type="InterPro" id="IPR000436">
    <property type="entry name" value="Sushi_SCR_CCP_dom"/>
</dbReference>
<dbReference type="SMART" id="SM00032">
    <property type="entry name" value="CCP"/>
    <property type="match status" value="10"/>
</dbReference>
<keyword evidence="13" id="KW-1185">Reference proteome</keyword>
<dbReference type="CDD" id="cd00054">
    <property type="entry name" value="EGF_CA"/>
    <property type="match status" value="3"/>
</dbReference>
<feature type="domain" description="EGF-like" evidence="9">
    <location>
        <begin position="970"/>
        <end position="1007"/>
    </location>
</feature>
<feature type="domain" description="Sushi" evidence="11">
    <location>
        <begin position="429"/>
        <end position="484"/>
    </location>
</feature>
<feature type="domain" description="C-type lectin" evidence="10">
    <location>
        <begin position="1041"/>
        <end position="1159"/>
    </location>
</feature>
<dbReference type="SMART" id="SM00179">
    <property type="entry name" value="EGF_CA"/>
    <property type="match status" value="4"/>
</dbReference>
<feature type="domain" description="Sushi" evidence="11">
    <location>
        <begin position="199"/>
        <end position="255"/>
    </location>
</feature>
<feature type="disulfide bond" evidence="8">
    <location>
        <begin position="340"/>
        <end position="367"/>
    </location>
</feature>
<dbReference type="PANTHER" id="PTHR46393:SF7">
    <property type="entry name" value="COMPLEMENT C2"/>
    <property type="match status" value="1"/>
</dbReference>
<dbReference type="SUPFAM" id="SSF57196">
    <property type="entry name" value="EGF/Laminin"/>
    <property type="match status" value="2"/>
</dbReference>
<dbReference type="InterPro" id="IPR049883">
    <property type="entry name" value="NOTCH1_EGF-like"/>
</dbReference>
<dbReference type="Gene3D" id="2.10.70.10">
    <property type="entry name" value="Complement Module, domain 1"/>
    <property type="match status" value="10"/>
</dbReference>
<keyword evidence="5 7" id="KW-1015">Disulfide bond</keyword>
<evidence type="ECO:0000256" key="5">
    <source>
        <dbReference type="ARBA" id="ARBA00023157"/>
    </source>
</evidence>
<feature type="domain" description="Sushi" evidence="11">
    <location>
        <begin position="370"/>
        <end position="428"/>
    </location>
</feature>
<dbReference type="PROSITE" id="PS50026">
    <property type="entry name" value="EGF_3"/>
    <property type="match status" value="2"/>
</dbReference>
<reference evidence="12" key="1">
    <citation type="submission" date="2022-01" db="EMBL/GenBank/DDBJ databases">
        <authorList>
            <person name="Braso-Vives M."/>
        </authorList>
    </citation>
    <scope>NUCLEOTIDE SEQUENCE</scope>
</reference>
<evidence type="ECO:0000256" key="7">
    <source>
        <dbReference type="PROSITE-ProRule" id="PRU00076"/>
    </source>
</evidence>
<dbReference type="CDD" id="cd00033">
    <property type="entry name" value="CCP"/>
    <property type="match status" value="10"/>
</dbReference>
<dbReference type="EMBL" id="OV696695">
    <property type="protein sequence ID" value="CAH1239213.1"/>
    <property type="molecule type" value="Genomic_DNA"/>
</dbReference>
<protein>
    <submittedName>
        <fullName evidence="12">CSMD1 protein</fullName>
    </submittedName>
</protein>
<dbReference type="InterPro" id="IPR000152">
    <property type="entry name" value="EGF-type_Asp/Asn_hydroxyl_site"/>
</dbReference>
<dbReference type="SUPFAM" id="SSF57535">
    <property type="entry name" value="Complement control module/SCR domain"/>
    <property type="match status" value="10"/>
</dbReference>
<feature type="disulfide bond" evidence="8">
    <location>
        <begin position="112"/>
        <end position="139"/>
    </location>
</feature>
<dbReference type="SMART" id="SM00181">
    <property type="entry name" value="EGF"/>
    <property type="match status" value="4"/>
</dbReference>
<dbReference type="Pfam" id="PF00059">
    <property type="entry name" value="Lectin_C"/>
    <property type="match status" value="1"/>
</dbReference>
<keyword evidence="6" id="KW-0325">Glycoprotein</keyword>
<evidence type="ECO:0000256" key="8">
    <source>
        <dbReference type="PROSITE-ProRule" id="PRU00302"/>
    </source>
</evidence>
<feature type="domain" description="Sushi" evidence="11">
    <location>
        <begin position="485"/>
        <end position="543"/>
    </location>
</feature>
<dbReference type="Pfam" id="PF07645">
    <property type="entry name" value="EGF_CA"/>
    <property type="match status" value="3"/>
</dbReference>
<name>A0A8J9VRI2_BRALA</name>
<feature type="domain" description="Sushi" evidence="11">
    <location>
        <begin position="142"/>
        <end position="198"/>
    </location>
</feature>
<dbReference type="InterPro" id="IPR016187">
    <property type="entry name" value="CTDL_fold"/>
</dbReference>
<dbReference type="InterPro" id="IPR018097">
    <property type="entry name" value="EGF_Ca-bd_CS"/>
</dbReference>
<feature type="disulfide bond" evidence="7">
    <location>
        <begin position="959"/>
        <end position="968"/>
    </location>
</feature>
<dbReference type="InterPro" id="IPR035976">
    <property type="entry name" value="Sushi/SCR/CCP_sf"/>
</dbReference>
<evidence type="ECO:0000259" key="11">
    <source>
        <dbReference type="PROSITE" id="PS50923"/>
    </source>
</evidence>
<evidence type="ECO:0000259" key="10">
    <source>
        <dbReference type="PROSITE" id="PS50041"/>
    </source>
</evidence>
<dbReference type="SMART" id="SM00034">
    <property type="entry name" value="CLECT"/>
    <property type="match status" value="1"/>
</dbReference>
<evidence type="ECO:0000256" key="6">
    <source>
        <dbReference type="ARBA" id="ARBA00023180"/>
    </source>
</evidence>
<dbReference type="PANTHER" id="PTHR46393">
    <property type="entry name" value="SUSHI DOMAIN-CONTAINING PROTEIN"/>
    <property type="match status" value="1"/>
</dbReference>
<feature type="domain" description="Sushi" evidence="11">
    <location>
        <begin position="313"/>
        <end position="369"/>
    </location>
</feature>
<feature type="disulfide bond" evidence="7">
    <location>
        <begin position="997"/>
        <end position="1006"/>
    </location>
</feature>
<dbReference type="InterPro" id="IPR011641">
    <property type="entry name" value="Tyr-kin_ephrin_A/B_rcpt-like"/>
</dbReference>
<dbReference type="Pfam" id="PF07699">
    <property type="entry name" value="Ephrin_rec_like"/>
    <property type="match status" value="1"/>
</dbReference>
<keyword evidence="2 8" id="KW-0768">Sushi</keyword>
<dbReference type="GO" id="GO:0005509">
    <property type="term" value="F:calcium ion binding"/>
    <property type="evidence" value="ECO:0007669"/>
    <property type="project" value="InterPro"/>
</dbReference>
<feature type="disulfide bond" evidence="8">
    <location>
        <begin position="455"/>
        <end position="482"/>
    </location>
</feature>
<accession>A0A8J9VRI2</accession>
<dbReference type="PROSITE" id="PS50923">
    <property type="entry name" value="SUSHI"/>
    <property type="match status" value="10"/>
</dbReference>
<evidence type="ECO:0000256" key="4">
    <source>
        <dbReference type="ARBA" id="ARBA00022737"/>
    </source>
</evidence>
<feature type="domain" description="Sushi" evidence="11">
    <location>
        <begin position="256"/>
        <end position="312"/>
    </location>
</feature>
<dbReference type="CDD" id="cd00037">
    <property type="entry name" value="CLECT"/>
    <property type="match status" value="1"/>
</dbReference>
<proteinExistence type="predicted"/>
<feature type="disulfide bond" evidence="8">
    <location>
        <begin position="283"/>
        <end position="310"/>
    </location>
</feature>
<dbReference type="Proteomes" id="UP000838412">
    <property type="component" value="Chromosome 10"/>
</dbReference>
<dbReference type="PROSITE" id="PS00010">
    <property type="entry name" value="ASX_HYDROXYL"/>
    <property type="match status" value="2"/>
</dbReference>
<dbReference type="InterPro" id="IPR001304">
    <property type="entry name" value="C-type_lectin-like"/>
</dbReference>
<evidence type="ECO:0000256" key="2">
    <source>
        <dbReference type="ARBA" id="ARBA00022659"/>
    </source>
</evidence>
<evidence type="ECO:0000259" key="9">
    <source>
        <dbReference type="PROSITE" id="PS50026"/>
    </source>
</evidence>
<dbReference type="Pfam" id="PF00084">
    <property type="entry name" value="Sushi"/>
    <property type="match status" value="10"/>
</dbReference>
<feature type="domain" description="Sushi" evidence="11">
    <location>
        <begin position="28"/>
        <end position="84"/>
    </location>
</feature>
<evidence type="ECO:0000256" key="1">
    <source>
        <dbReference type="ARBA" id="ARBA00022536"/>
    </source>
</evidence>
<dbReference type="PROSITE" id="PS00022">
    <property type="entry name" value="EGF_1"/>
    <property type="match status" value="1"/>
</dbReference>
<comment type="caution">
    <text evidence="7">Lacks conserved residue(s) required for the propagation of feature annotation.</text>
</comment>
<keyword evidence="1 7" id="KW-0245">EGF-like domain</keyword>
<dbReference type="Gene3D" id="2.10.25.10">
    <property type="entry name" value="Laminin"/>
    <property type="match status" value="3"/>
</dbReference>
<dbReference type="OrthoDB" id="406096at2759"/>
<dbReference type="InterPro" id="IPR016186">
    <property type="entry name" value="C-type_lectin-like/link_sf"/>
</dbReference>
<feature type="disulfide bond" evidence="8">
    <location>
        <begin position="169"/>
        <end position="196"/>
    </location>
</feature>
<feature type="domain" description="Sushi" evidence="11">
    <location>
        <begin position="85"/>
        <end position="141"/>
    </location>
</feature>
<dbReference type="Gene3D" id="3.10.100.10">
    <property type="entry name" value="Mannose-Binding Protein A, subunit A"/>
    <property type="match status" value="1"/>
</dbReference>
<dbReference type="PROSITE" id="PS00615">
    <property type="entry name" value="C_TYPE_LECTIN_1"/>
    <property type="match status" value="1"/>
</dbReference>
<dbReference type="InterPro" id="IPR001881">
    <property type="entry name" value="EGF-like_Ca-bd_dom"/>
</dbReference>
<dbReference type="SMART" id="SM01411">
    <property type="entry name" value="Ephrin_rec_like"/>
    <property type="match status" value="2"/>
</dbReference>
<dbReference type="PROSITE" id="PS01186">
    <property type="entry name" value="EGF_2"/>
    <property type="match status" value="2"/>
</dbReference>
<dbReference type="InterPro" id="IPR000742">
    <property type="entry name" value="EGF"/>
</dbReference>
<keyword evidence="3" id="KW-0732">Signal</keyword>
<keyword evidence="4" id="KW-0677">Repeat</keyword>
<feature type="disulfide bond" evidence="8">
    <location>
        <begin position="399"/>
        <end position="426"/>
    </location>
</feature>
<feature type="disulfide bond" evidence="8">
    <location>
        <begin position="55"/>
        <end position="82"/>
    </location>
</feature>
<feature type="disulfide bond" evidence="8">
    <location>
        <begin position="226"/>
        <end position="253"/>
    </location>
</feature>